<protein>
    <submittedName>
        <fullName evidence="2">Maturase K</fullName>
    </submittedName>
</protein>
<proteinExistence type="predicted"/>
<dbReference type="Proteomes" id="UP000887569">
    <property type="component" value="Unplaced"/>
</dbReference>
<organism evidence="1 2">
    <name type="scientific">Parascaris univalens</name>
    <name type="common">Nematode worm</name>
    <dbReference type="NCBI Taxonomy" id="6257"/>
    <lineage>
        <taxon>Eukaryota</taxon>
        <taxon>Metazoa</taxon>
        <taxon>Ecdysozoa</taxon>
        <taxon>Nematoda</taxon>
        <taxon>Chromadorea</taxon>
        <taxon>Rhabditida</taxon>
        <taxon>Spirurina</taxon>
        <taxon>Ascaridomorpha</taxon>
        <taxon>Ascaridoidea</taxon>
        <taxon>Ascarididae</taxon>
        <taxon>Parascaris</taxon>
    </lineage>
</organism>
<dbReference type="AlphaFoldDB" id="A0A915B7G9"/>
<sequence length="86" mass="10284">MFAWIGDHLRAFISSLSHYIPEGFSWSRYIFRHFWLSHHDDSLEKHLGLTCRHRNVLFKAHSSDISCLLSHDLRSALLWKNIFNFL</sequence>
<keyword evidence="1" id="KW-1185">Reference proteome</keyword>
<evidence type="ECO:0000313" key="2">
    <source>
        <dbReference type="WBParaSite" id="PgR029_g123_t01"/>
    </source>
</evidence>
<dbReference type="WBParaSite" id="PgR029_g123_t01">
    <property type="protein sequence ID" value="PgR029_g123_t01"/>
    <property type="gene ID" value="PgR029_g123"/>
</dbReference>
<name>A0A915B7G9_PARUN</name>
<accession>A0A915B7G9</accession>
<evidence type="ECO:0000313" key="1">
    <source>
        <dbReference type="Proteomes" id="UP000887569"/>
    </source>
</evidence>
<reference evidence="2" key="1">
    <citation type="submission" date="2022-11" db="UniProtKB">
        <authorList>
            <consortium name="WormBaseParasite"/>
        </authorList>
    </citation>
    <scope>IDENTIFICATION</scope>
</reference>